<dbReference type="InterPro" id="IPR041581">
    <property type="entry name" value="Glyoxalase_6"/>
</dbReference>
<dbReference type="SUPFAM" id="SSF54593">
    <property type="entry name" value="Glyoxalase/Bleomycin resistance protein/Dihydroxybiphenyl dioxygenase"/>
    <property type="match status" value="1"/>
</dbReference>
<dbReference type="PROSITE" id="PS51819">
    <property type="entry name" value="VOC"/>
    <property type="match status" value="1"/>
</dbReference>
<evidence type="ECO:0000313" key="2">
    <source>
        <dbReference type="EMBL" id="GFG52245.1"/>
    </source>
</evidence>
<feature type="domain" description="VOC" evidence="1">
    <location>
        <begin position="14"/>
        <end position="131"/>
    </location>
</feature>
<protein>
    <submittedName>
        <fullName evidence="2">Glyoxalase</fullName>
    </submittedName>
</protein>
<organism evidence="2 3">
    <name type="scientific">Mycolicibacterium agri</name>
    <name type="common">Mycobacterium agri</name>
    <dbReference type="NCBI Taxonomy" id="36811"/>
    <lineage>
        <taxon>Bacteria</taxon>
        <taxon>Bacillati</taxon>
        <taxon>Actinomycetota</taxon>
        <taxon>Actinomycetes</taxon>
        <taxon>Mycobacteriales</taxon>
        <taxon>Mycobacteriaceae</taxon>
        <taxon>Mycolicibacterium</taxon>
    </lineage>
</organism>
<evidence type="ECO:0000313" key="3">
    <source>
        <dbReference type="Proteomes" id="UP000465302"/>
    </source>
</evidence>
<dbReference type="InterPro" id="IPR037523">
    <property type="entry name" value="VOC_core"/>
</dbReference>
<dbReference type="EMBL" id="BLKS01000001">
    <property type="protein sequence ID" value="GFG52245.1"/>
    <property type="molecule type" value="Genomic_DNA"/>
</dbReference>
<proteinExistence type="predicted"/>
<reference evidence="2 3" key="1">
    <citation type="journal article" date="2019" name="Emerg. Microbes Infect.">
        <title>Comprehensive subspecies identification of 175 nontuberculous mycobacteria species based on 7547 genomic profiles.</title>
        <authorList>
            <person name="Matsumoto Y."/>
            <person name="Kinjo T."/>
            <person name="Motooka D."/>
            <person name="Nabeya D."/>
            <person name="Jung N."/>
            <person name="Uechi K."/>
            <person name="Horii T."/>
            <person name="Iida T."/>
            <person name="Fujita J."/>
            <person name="Nakamura S."/>
        </authorList>
    </citation>
    <scope>NUCLEOTIDE SEQUENCE [LARGE SCALE GENOMIC DNA]</scope>
    <source>
        <strain evidence="2 3">JCM 6377</strain>
    </source>
</reference>
<name>A0A7I9W3G2_MYCAG</name>
<dbReference type="Pfam" id="PF18029">
    <property type="entry name" value="Glyoxalase_6"/>
    <property type="match status" value="1"/>
</dbReference>
<dbReference type="PANTHER" id="PTHR35908:SF1">
    <property type="entry name" value="CONSERVED PROTEIN"/>
    <property type="match status" value="1"/>
</dbReference>
<accession>A0A7I9W3G2</accession>
<gene>
    <name evidence="2" type="ORF">MAGR_36860</name>
</gene>
<dbReference type="PANTHER" id="PTHR35908">
    <property type="entry name" value="HYPOTHETICAL FUSION PROTEIN"/>
    <property type="match status" value="1"/>
</dbReference>
<dbReference type="CDD" id="cd06587">
    <property type="entry name" value="VOC"/>
    <property type="match status" value="1"/>
</dbReference>
<dbReference type="Gene3D" id="3.10.180.10">
    <property type="entry name" value="2,3-Dihydroxybiphenyl 1,2-Dioxygenase, domain 1"/>
    <property type="match status" value="1"/>
</dbReference>
<dbReference type="InterPro" id="IPR029068">
    <property type="entry name" value="Glyas_Bleomycin-R_OHBP_Dase"/>
</dbReference>
<dbReference type="Proteomes" id="UP000465302">
    <property type="component" value="Unassembled WGS sequence"/>
</dbReference>
<evidence type="ECO:0000259" key="1">
    <source>
        <dbReference type="PROSITE" id="PS51819"/>
    </source>
</evidence>
<comment type="caution">
    <text evidence="2">The sequence shown here is derived from an EMBL/GenBank/DDBJ whole genome shotgun (WGS) entry which is preliminary data.</text>
</comment>
<dbReference type="AlphaFoldDB" id="A0A7I9W3G2"/>
<sequence>MKSQNGNPKVMIGNIRSVVVDCRDPQALADFYQGVLGGTVHKEDDTWSVLTDPTGRRLAFQLAPEHEPPIFPDPRGSQQFHLDIQVGDDDVDDAERRVLALGAARVTDASEDGTFRVFRDPAGHTFCLVWGITNS</sequence>